<dbReference type="OrthoDB" id="676808at2759"/>
<evidence type="ECO:0000256" key="1">
    <source>
        <dbReference type="SAM" id="MobiDB-lite"/>
    </source>
</evidence>
<dbReference type="EMBL" id="CM003534">
    <property type="protein sequence ID" value="RCV36531.1"/>
    <property type="molecule type" value="Genomic_DNA"/>
</dbReference>
<gene>
    <name evidence="3" type="ORF">SETIT_7G326100v2</name>
</gene>
<evidence type="ECO:0000313" key="3">
    <source>
        <dbReference type="EMBL" id="RCV36531.1"/>
    </source>
</evidence>
<feature type="region of interest" description="Disordered" evidence="1">
    <location>
        <begin position="93"/>
        <end position="120"/>
    </location>
</feature>
<protein>
    <recommendedName>
        <fullName evidence="2">FAF domain-containing protein</fullName>
    </recommendedName>
</protein>
<organism evidence="3">
    <name type="scientific">Setaria italica</name>
    <name type="common">Foxtail millet</name>
    <name type="synonym">Panicum italicum</name>
    <dbReference type="NCBI Taxonomy" id="4555"/>
    <lineage>
        <taxon>Eukaryota</taxon>
        <taxon>Viridiplantae</taxon>
        <taxon>Streptophyta</taxon>
        <taxon>Embryophyta</taxon>
        <taxon>Tracheophyta</taxon>
        <taxon>Spermatophyta</taxon>
        <taxon>Magnoliopsida</taxon>
        <taxon>Liliopsida</taxon>
        <taxon>Poales</taxon>
        <taxon>Poaceae</taxon>
        <taxon>PACMAD clade</taxon>
        <taxon>Panicoideae</taxon>
        <taxon>Panicodae</taxon>
        <taxon>Paniceae</taxon>
        <taxon>Cenchrinae</taxon>
        <taxon>Setaria</taxon>
    </lineage>
</organism>
<dbReference type="AlphaFoldDB" id="A0A368S2C3"/>
<reference evidence="3" key="2">
    <citation type="submission" date="2015-07" db="EMBL/GenBank/DDBJ databases">
        <authorList>
            <person name="Noorani M."/>
        </authorList>
    </citation>
    <scope>NUCLEOTIDE SEQUENCE</scope>
    <source>
        <strain evidence="3">Yugu1</strain>
    </source>
</reference>
<feature type="region of interest" description="Disordered" evidence="1">
    <location>
        <begin position="176"/>
        <end position="208"/>
    </location>
</feature>
<feature type="compositionally biased region" description="Polar residues" evidence="1">
    <location>
        <begin position="1"/>
        <end position="10"/>
    </location>
</feature>
<reference evidence="3" key="1">
    <citation type="journal article" date="2012" name="Nat. Biotechnol.">
        <title>Reference genome sequence of the model plant Setaria.</title>
        <authorList>
            <person name="Bennetzen J.L."/>
            <person name="Schmutz J."/>
            <person name="Wang H."/>
            <person name="Percifield R."/>
            <person name="Hawkins J."/>
            <person name="Pontaroli A.C."/>
            <person name="Estep M."/>
            <person name="Feng L."/>
            <person name="Vaughn J.N."/>
            <person name="Grimwood J."/>
            <person name="Jenkins J."/>
            <person name="Barry K."/>
            <person name="Lindquist E."/>
            <person name="Hellsten U."/>
            <person name="Deshpande S."/>
            <person name="Wang X."/>
            <person name="Wu X."/>
            <person name="Mitros T."/>
            <person name="Triplett J."/>
            <person name="Yang X."/>
            <person name="Ye C.Y."/>
            <person name="Mauro-Herrera M."/>
            <person name="Wang L."/>
            <person name="Li P."/>
            <person name="Sharma M."/>
            <person name="Sharma R."/>
            <person name="Ronald P.C."/>
            <person name="Panaud O."/>
            <person name="Kellogg E.A."/>
            <person name="Brutnell T.P."/>
            <person name="Doust A.N."/>
            <person name="Tuskan G.A."/>
            <person name="Rokhsar D."/>
            <person name="Devos K.M."/>
        </authorList>
    </citation>
    <scope>NUCLEOTIDE SEQUENCE [LARGE SCALE GENOMIC DNA]</scope>
    <source>
        <strain evidence="3">Yugu1</strain>
    </source>
</reference>
<feature type="region of interest" description="Disordered" evidence="1">
    <location>
        <begin position="249"/>
        <end position="274"/>
    </location>
</feature>
<dbReference type="Pfam" id="PF11250">
    <property type="entry name" value="FAF"/>
    <property type="match status" value="1"/>
</dbReference>
<feature type="region of interest" description="Disordered" evidence="1">
    <location>
        <begin position="1"/>
        <end position="25"/>
    </location>
</feature>
<evidence type="ECO:0000259" key="2">
    <source>
        <dbReference type="Pfam" id="PF11250"/>
    </source>
</evidence>
<proteinExistence type="predicted"/>
<feature type="domain" description="FAF" evidence="2">
    <location>
        <begin position="291"/>
        <end position="321"/>
    </location>
</feature>
<dbReference type="InterPro" id="IPR046431">
    <property type="entry name" value="FAF_dom"/>
</dbReference>
<accession>A0A368S2C3</accession>
<name>A0A368S2C3_SETIT</name>
<sequence length="342" mass="36215">MPSTTSTRCASQPGRPAGSPLRGAQNLSRPELSALEHLLLLLDGEPLGLRRAMLATSSLLGSWNTFRTISLARVLAAESSAAWPSSMVADGRTLGVDGSEAPKTSPPSPRDATPSTTGALAPRRHAVAGEPDAAGGTVAWNHPIPKQPIDPASFTEILGELHFQERQPERAVLLQPAAAPRPASCGSTSPPPPRPRRARAQTGEHRGHIEEEREVVPVCLKKSSASLLLCTESTVDADDMLKDMEPDSSFLESTGSGSVVEEGKGGEAAADVPAAADTVDRARRDEASFWADGRLVLMEVVMPVKELLQAAPDGGRLRLQFVTPPPQLVLWASTRTKTATIY</sequence>